<feature type="domain" description="Methyl-accepting transducer" evidence="5">
    <location>
        <begin position="239"/>
        <end position="479"/>
    </location>
</feature>
<gene>
    <name evidence="7" type="ORF">HUE87_00525</name>
</gene>
<dbReference type="SUPFAM" id="SSF58104">
    <property type="entry name" value="Methyl-accepting chemotaxis protein (MCP) signaling domain"/>
    <property type="match status" value="1"/>
</dbReference>
<protein>
    <submittedName>
        <fullName evidence="7">Methyl-accepting chemotaxis protein</fullName>
    </submittedName>
</protein>
<feature type="transmembrane region" description="Helical" evidence="4">
    <location>
        <begin position="158"/>
        <end position="180"/>
    </location>
</feature>
<keyword evidence="1 3" id="KW-0807">Transducer</keyword>
<dbReference type="SMART" id="SM00304">
    <property type="entry name" value="HAMP"/>
    <property type="match status" value="1"/>
</dbReference>
<dbReference type="Gene3D" id="6.10.340.10">
    <property type="match status" value="1"/>
</dbReference>
<dbReference type="Pfam" id="PF00015">
    <property type="entry name" value="MCPsignal"/>
    <property type="match status" value="1"/>
</dbReference>
<feature type="transmembrane region" description="Helical" evidence="4">
    <location>
        <begin position="12"/>
        <end position="31"/>
    </location>
</feature>
<dbReference type="KEGG" id="smas:HUE87_00525"/>
<proteinExistence type="inferred from homology"/>
<evidence type="ECO:0000313" key="7">
    <source>
        <dbReference type="EMBL" id="QOY54768.1"/>
    </source>
</evidence>
<evidence type="ECO:0000256" key="1">
    <source>
        <dbReference type="ARBA" id="ARBA00023224"/>
    </source>
</evidence>
<dbReference type="Proteomes" id="UP000593836">
    <property type="component" value="Chromosome"/>
</dbReference>
<feature type="domain" description="HAMP" evidence="6">
    <location>
        <begin position="182"/>
        <end position="234"/>
    </location>
</feature>
<dbReference type="GO" id="GO:0007165">
    <property type="term" value="P:signal transduction"/>
    <property type="evidence" value="ECO:0007669"/>
    <property type="project" value="UniProtKB-KW"/>
</dbReference>
<sequence length="512" mass="56284">MKKIITVRSKILAPFIFISILAAIVNIYYFSSKQIEQIDKTFVERVEKSSAYLNLGLSLSLGTGNMLGAKRTTDYYKEDEELAFIYILDEENEFFTKINDLPEGIDEKKLLELKDNAIAEINGVIIKRSRMEYDKEFLGTSFIAYKTDSRGGSVRSTILSAVILISILLIINVAVLIYIIRHTISNPLNIILERVKLISEGDLATQSNIKGNDEFAQLSDYFNTAMHNLSTMVNDAKSLSDENNSVSSNLSNTSDIMKKLTLKSATLVETAATNGSIIQSKLQDSVLASQEARDEAIEVGKKLEEARGGVLDMITRVQHSAEVETEMVGRLQELSSEATQVKEVLSVISDIADQTNLLALNAAIEAARAGEHGRGFAVVADEVRKLAERTQKSLVDIHSTINVIVQSITDTSATISLNSKQVDELSNVSINVEQMINETSHIMQNAIVTAESSLKDIVQMKEDTGSVVTEITQANESVSQTSHNISEVSNAADTLDKLSQDLKDKLSAFKTD</sequence>
<dbReference type="PROSITE" id="PS50885">
    <property type="entry name" value="HAMP"/>
    <property type="match status" value="1"/>
</dbReference>
<evidence type="ECO:0000256" key="3">
    <source>
        <dbReference type="PROSITE-ProRule" id="PRU00284"/>
    </source>
</evidence>
<dbReference type="Gene3D" id="1.10.287.950">
    <property type="entry name" value="Methyl-accepting chemotaxis protein"/>
    <property type="match status" value="1"/>
</dbReference>
<dbReference type="AlphaFoldDB" id="A0A7S7M1C9"/>
<accession>A0A7S7M1C9</accession>
<dbReference type="CDD" id="cd06225">
    <property type="entry name" value="HAMP"/>
    <property type="match status" value="1"/>
</dbReference>
<evidence type="ECO:0000259" key="6">
    <source>
        <dbReference type="PROSITE" id="PS50885"/>
    </source>
</evidence>
<organism evidence="7 8">
    <name type="scientific">Candidatus Sulfurimonas marisnigri</name>
    <dbReference type="NCBI Taxonomy" id="2740405"/>
    <lineage>
        <taxon>Bacteria</taxon>
        <taxon>Pseudomonadati</taxon>
        <taxon>Campylobacterota</taxon>
        <taxon>Epsilonproteobacteria</taxon>
        <taxon>Campylobacterales</taxon>
        <taxon>Sulfurimonadaceae</taxon>
        <taxon>Sulfurimonas</taxon>
    </lineage>
</organism>
<dbReference type="PANTHER" id="PTHR32089:SF114">
    <property type="entry name" value="METHYL-ACCEPTING CHEMOTAXIS PROTEIN MCPB"/>
    <property type="match status" value="1"/>
</dbReference>
<dbReference type="InterPro" id="IPR004089">
    <property type="entry name" value="MCPsignal_dom"/>
</dbReference>
<keyword evidence="4" id="KW-0472">Membrane</keyword>
<dbReference type="InterPro" id="IPR003660">
    <property type="entry name" value="HAMP_dom"/>
</dbReference>
<evidence type="ECO:0000256" key="2">
    <source>
        <dbReference type="ARBA" id="ARBA00029447"/>
    </source>
</evidence>
<dbReference type="RefSeq" id="WP_194366812.1">
    <property type="nucleotide sequence ID" value="NZ_CP054493.1"/>
</dbReference>
<dbReference type="SMART" id="SM00283">
    <property type="entry name" value="MA"/>
    <property type="match status" value="1"/>
</dbReference>
<evidence type="ECO:0000313" key="8">
    <source>
        <dbReference type="Proteomes" id="UP000593836"/>
    </source>
</evidence>
<dbReference type="GO" id="GO:0016020">
    <property type="term" value="C:membrane"/>
    <property type="evidence" value="ECO:0007669"/>
    <property type="project" value="InterPro"/>
</dbReference>
<keyword evidence="4" id="KW-0812">Transmembrane</keyword>
<evidence type="ECO:0000256" key="4">
    <source>
        <dbReference type="SAM" id="Phobius"/>
    </source>
</evidence>
<dbReference type="EMBL" id="CP054493">
    <property type="protein sequence ID" value="QOY54768.1"/>
    <property type="molecule type" value="Genomic_DNA"/>
</dbReference>
<dbReference type="GO" id="GO:0006935">
    <property type="term" value="P:chemotaxis"/>
    <property type="evidence" value="ECO:0007669"/>
    <property type="project" value="InterPro"/>
</dbReference>
<dbReference type="PRINTS" id="PR00260">
    <property type="entry name" value="CHEMTRNSDUCR"/>
</dbReference>
<evidence type="ECO:0000259" key="5">
    <source>
        <dbReference type="PROSITE" id="PS50111"/>
    </source>
</evidence>
<dbReference type="PROSITE" id="PS50111">
    <property type="entry name" value="CHEMOTAXIS_TRANSDUC_2"/>
    <property type="match status" value="1"/>
</dbReference>
<keyword evidence="4" id="KW-1133">Transmembrane helix</keyword>
<comment type="similarity">
    <text evidence="2">Belongs to the methyl-accepting chemotaxis (MCP) protein family.</text>
</comment>
<dbReference type="InterPro" id="IPR004090">
    <property type="entry name" value="Chemotax_Me-accpt_rcpt"/>
</dbReference>
<reference evidence="7 8" key="1">
    <citation type="submission" date="2020-05" db="EMBL/GenBank/DDBJ databases">
        <title>Sulfurimonas marisnigri, sp. nov., and Sulfurimonas baltica, sp. nov., manganese oxide reducing chemolithoautotrophs of the class Epsilonproteobacteria isolated from the pelagic redoxclines of the Black and Baltic Seas and emended description of the genus Sulfurimonas.</title>
        <authorList>
            <person name="Henkel J.V."/>
            <person name="Laudan C."/>
            <person name="Werner J."/>
            <person name="Neu T."/>
            <person name="Plewe S."/>
            <person name="Sproer C."/>
            <person name="Bunk B."/>
            <person name="Schulz-Vogt H.N."/>
        </authorList>
    </citation>
    <scope>NUCLEOTIDE SEQUENCE [LARGE SCALE GENOMIC DNA]</scope>
    <source>
        <strain evidence="7 8">SoZ1</strain>
    </source>
</reference>
<dbReference type="PANTHER" id="PTHR32089">
    <property type="entry name" value="METHYL-ACCEPTING CHEMOTAXIS PROTEIN MCPB"/>
    <property type="match status" value="1"/>
</dbReference>
<dbReference type="GO" id="GO:0004888">
    <property type="term" value="F:transmembrane signaling receptor activity"/>
    <property type="evidence" value="ECO:0007669"/>
    <property type="project" value="InterPro"/>
</dbReference>
<keyword evidence="8" id="KW-1185">Reference proteome</keyword>
<dbReference type="Pfam" id="PF00672">
    <property type="entry name" value="HAMP"/>
    <property type="match status" value="1"/>
</dbReference>
<name>A0A7S7M1C9_9BACT</name>